<accession>A0AAW0R8P5</accession>
<protein>
    <submittedName>
        <fullName evidence="2">Uncharacterized protein</fullName>
    </submittedName>
</protein>
<feature type="compositionally biased region" description="Low complexity" evidence="1">
    <location>
        <begin position="139"/>
        <end position="149"/>
    </location>
</feature>
<dbReference type="Proteomes" id="UP001392437">
    <property type="component" value="Unassembled WGS sequence"/>
</dbReference>
<feature type="compositionally biased region" description="Low complexity" evidence="1">
    <location>
        <begin position="307"/>
        <end position="328"/>
    </location>
</feature>
<dbReference type="EMBL" id="JAQQWP010000002">
    <property type="protein sequence ID" value="KAK8130247.1"/>
    <property type="molecule type" value="Genomic_DNA"/>
</dbReference>
<feature type="compositionally biased region" description="Basic residues" evidence="1">
    <location>
        <begin position="261"/>
        <end position="271"/>
    </location>
</feature>
<feature type="region of interest" description="Disordered" evidence="1">
    <location>
        <begin position="177"/>
        <end position="332"/>
    </location>
</feature>
<feature type="compositionally biased region" description="Low complexity" evidence="1">
    <location>
        <begin position="216"/>
        <end position="232"/>
    </location>
</feature>
<name>A0AAW0R8P5_9PEZI</name>
<evidence type="ECO:0000313" key="2">
    <source>
        <dbReference type="EMBL" id="KAK8130247.1"/>
    </source>
</evidence>
<organism evidence="2 3">
    <name type="scientific">Apiospora kogelbergensis</name>
    <dbReference type="NCBI Taxonomy" id="1337665"/>
    <lineage>
        <taxon>Eukaryota</taxon>
        <taxon>Fungi</taxon>
        <taxon>Dikarya</taxon>
        <taxon>Ascomycota</taxon>
        <taxon>Pezizomycotina</taxon>
        <taxon>Sordariomycetes</taxon>
        <taxon>Xylariomycetidae</taxon>
        <taxon>Amphisphaeriales</taxon>
        <taxon>Apiosporaceae</taxon>
        <taxon>Apiospora</taxon>
    </lineage>
</organism>
<comment type="caution">
    <text evidence="2">The sequence shown here is derived from an EMBL/GenBank/DDBJ whole genome shotgun (WGS) entry which is preliminary data.</text>
</comment>
<evidence type="ECO:0000256" key="1">
    <source>
        <dbReference type="SAM" id="MobiDB-lite"/>
    </source>
</evidence>
<feature type="region of interest" description="Disordered" evidence="1">
    <location>
        <begin position="127"/>
        <end position="158"/>
    </location>
</feature>
<keyword evidence="3" id="KW-1185">Reference proteome</keyword>
<reference evidence="2 3" key="1">
    <citation type="submission" date="2023-01" db="EMBL/GenBank/DDBJ databases">
        <title>Analysis of 21 Apiospora genomes using comparative genomics revels a genus with tremendous synthesis potential of carbohydrate active enzymes and secondary metabolites.</title>
        <authorList>
            <person name="Sorensen T."/>
        </authorList>
    </citation>
    <scope>NUCLEOTIDE SEQUENCE [LARGE SCALE GENOMIC DNA]</scope>
    <source>
        <strain evidence="2 3">CBS 117206</strain>
    </source>
</reference>
<proteinExistence type="predicted"/>
<feature type="compositionally biased region" description="Low complexity" evidence="1">
    <location>
        <begin position="178"/>
        <end position="208"/>
    </location>
</feature>
<dbReference type="AlphaFoldDB" id="A0AAW0R8P5"/>
<gene>
    <name evidence="2" type="ORF">PG999_002627</name>
</gene>
<sequence>MYSLRSRPLTNHDFGAPVARNGFAFAGSDLYAEVSGHNRHRRATPAELKAHFDSGSDKDHPVHWFEAQLLHYGLPPSKTKSVARMRLFDAVKKSKAGGALKVPAHITKLEGELKKEWTKLDREAKKTLKASGTGGGAAAAGTDAPALKKTGTKRKAEESVDVTVNVAGINITVSKNGTATTSAAQSSVKKAKATAPKAKAAPKVTTPKTAKEKATPAKGKAVAAGKGKSTAAPSKPAKENATSAKGKAAATNKEPTQARQPRTKQTARKSSYRPISVLSHNHHNDPMDEDDEPPPPYTEYSDAGHPSTNSDSSIDSDSSSNSDSSTSSGRPVSLTSLGLLNGRYDIASPEVSEQWPFYGEDFELVLTLAGSSLWGHFELGVVEGVFFLDQRPFESSHDKLYFTWRGREQEGPIMYGNTHQGWIRFLGGGRIEGCLDWQDIDFHGRRLPGQSTTSEISARNMEREWNGYSQEVYEREEQDRWR</sequence>
<evidence type="ECO:0000313" key="3">
    <source>
        <dbReference type="Proteomes" id="UP001392437"/>
    </source>
</evidence>